<dbReference type="EMBL" id="LXQA010546013">
    <property type="protein sequence ID" value="MCI58424.1"/>
    <property type="molecule type" value="Genomic_DNA"/>
</dbReference>
<comment type="caution">
    <text evidence="2">The sequence shown here is derived from an EMBL/GenBank/DDBJ whole genome shotgun (WGS) entry which is preliminary data.</text>
</comment>
<protein>
    <submittedName>
        <fullName evidence="2">Uncharacterized protein</fullName>
    </submittedName>
</protein>
<accession>A0A392TCX8</accession>
<organism evidence="2 3">
    <name type="scientific">Trifolium medium</name>
    <dbReference type="NCBI Taxonomy" id="97028"/>
    <lineage>
        <taxon>Eukaryota</taxon>
        <taxon>Viridiplantae</taxon>
        <taxon>Streptophyta</taxon>
        <taxon>Embryophyta</taxon>
        <taxon>Tracheophyta</taxon>
        <taxon>Spermatophyta</taxon>
        <taxon>Magnoliopsida</taxon>
        <taxon>eudicotyledons</taxon>
        <taxon>Gunneridae</taxon>
        <taxon>Pentapetalae</taxon>
        <taxon>rosids</taxon>
        <taxon>fabids</taxon>
        <taxon>Fabales</taxon>
        <taxon>Fabaceae</taxon>
        <taxon>Papilionoideae</taxon>
        <taxon>50 kb inversion clade</taxon>
        <taxon>NPAAA clade</taxon>
        <taxon>Hologalegina</taxon>
        <taxon>IRL clade</taxon>
        <taxon>Trifolieae</taxon>
        <taxon>Trifolium</taxon>
    </lineage>
</organism>
<sequence length="84" mass="9485">MKAEGITITGADIAYVSSEDKKRKIIVKVKQEKASDDEAVKVTTSEEKKVAKKSRVKLSMKSKAARVRRRMIVQNEDSEDTEEE</sequence>
<evidence type="ECO:0000313" key="2">
    <source>
        <dbReference type="EMBL" id="MCI58424.1"/>
    </source>
</evidence>
<evidence type="ECO:0000256" key="1">
    <source>
        <dbReference type="SAM" id="MobiDB-lite"/>
    </source>
</evidence>
<name>A0A392TCX8_9FABA</name>
<feature type="non-terminal residue" evidence="2">
    <location>
        <position position="84"/>
    </location>
</feature>
<feature type="region of interest" description="Disordered" evidence="1">
    <location>
        <begin position="60"/>
        <end position="84"/>
    </location>
</feature>
<feature type="compositionally biased region" description="Basic residues" evidence="1">
    <location>
        <begin position="60"/>
        <end position="71"/>
    </location>
</feature>
<keyword evidence="3" id="KW-1185">Reference proteome</keyword>
<proteinExistence type="predicted"/>
<evidence type="ECO:0000313" key="3">
    <source>
        <dbReference type="Proteomes" id="UP000265520"/>
    </source>
</evidence>
<reference evidence="2 3" key="1">
    <citation type="journal article" date="2018" name="Front. Plant Sci.">
        <title>Red Clover (Trifolium pratense) and Zigzag Clover (T. medium) - A Picture of Genomic Similarities and Differences.</title>
        <authorList>
            <person name="Dluhosova J."/>
            <person name="Istvanek J."/>
            <person name="Nedelnik J."/>
            <person name="Repkova J."/>
        </authorList>
    </citation>
    <scope>NUCLEOTIDE SEQUENCE [LARGE SCALE GENOMIC DNA]</scope>
    <source>
        <strain evidence="3">cv. 10/8</strain>
        <tissue evidence="2">Leaf</tissue>
    </source>
</reference>
<dbReference type="Proteomes" id="UP000265520">
    <property type="component" value="Unassembled WGS sequence"/>
</dbReference>
<dbReference type="AlphaFoldDB" id="A0A392TCX8"/>